<reference evidence="2 3" key="2">
    <citation type="submission" date="2013-04" db="EMBL/GenBank/DDBJ databases">
        <title>Comparative genomics of 12 strains of Erwinia amylovora identifies a pan-genome with a large conserved core and provides insights into host specificity.</title>
        <authorList>
            <person name="Mann R.A."/>
            <person name="Smits T.H.M."/>
            <person name="Buehlmann A."/>
            <person name="Blom J."/>
            <person name="Goesmann A."/>
            <person name="Frey J.E."/>
            <person name="Plummer K.M."/>
            <person name="Beer S.V."/>
            <person name="Luck J."/>
            <person name="Duffy B."/>
            <person name="Rodoni B."/>
        </authorList>
    </citation>
    <scope>NUCLEOTIDE SEQUENCE [LARGE SCALE GENOMIC DNA]</scope>
    <source>
        <strain evidence="3">CFBP 1232</strain>
    </source>
</reference>
<dbReference type="RefSeq" id="WP_004155675.1">
    <property type="nucleotide sequence ID" value="NZ_CAPB01000007.1"/>
</dbReference>
<dbReference type="Proteomes" id="UP000013111">
    <property type="component" value="Unassembled WGS sequence"/>
</dbReference>
<comment type="caution">
    <text evidence="2">The sequence shown here is derived from an EMBL/GenBank/DDBJ whole genome shotgun (WGS) entry which is preliminary data.</text>
</comment>
<evidence type="ECO:0000256" key="1">
    <source>
        <dbReference type="SAM" id="MobiDB-lite"/>
    </source>
</evidence>
<proteinExistence type="predicted"/>
<name>A0A831A1J3_ERWAM</name>
<dbReference type="AlphaFoldDB" id="A0A831A1J3"/>
<organism evidence="2 3">
    <name type="scientific">Erwinia amylovora NBRC 12687 = CFBP 1232</name>
    <dbReference type="NCBI Taxonomy" id="1219359"/>
    <lineage>
        <taxon>Bacteria</taxon>
        <taxon>Pseudomonadati</taxon>
        <taxon>Pseudomonadota</taxon>
        <taxon>Gammaproteobacteria</taxon>
        <taxon>Enterobacterales</taxon>
        <taxon>Erwiniaceae</taxon>
        <taxon>Erwinia</taxon>
    </lineage>
</organism>
<protein>
    <submittedName>
        <fullName evidence="2">Uncharacterized protein</fullName>
    </submittedName>
</protein>
<feature type="region of interest" description="Disordered" evidence="1">
    <location>
        <begin position="1"/>
        <end position="27"/>
    </location>
</feature>
<dbReference type="EMBL" id="CAPB01000007">
    <property type="protein sequence ID" value="CCO92670.1"/>
    <property type="molecule type" value="Genomic_DNA"/>
</dbReference>
<accession>A0A831A1J3</accession>
<evidence type="ECO:0000313" key="2">
    <source>
        <dbReference type="EMBL" id="CCO92670.1"/>
    </source>
</evidence>
<evidence type="ECO:0000313" key="3">
    <source>
        <dbReference type="Proteomes" id="UP000013111"/>
    </source>
</evidence>
<sequence>MAEEPRPGAPLSLHGKKAKGWREARPQDHIRKGEWRAVYQDATLNGLLCQVQISNQNVAQCQALAA</sequence>
<reference evidence="2 3" key="1">
    <citation type="submission" date="2012-11" db="EMBL/GenBank/DDBJ databases">
        <authorList>
            <person name="Linke B."/>
        </authorList>
    </citation>
    <scope>NUCLEOTIDE SEQUENCE [LARGE SCALE GENOMIC DNA]</scope>
    <source>
        <strain evidence="3">CFBP 1232</strain>
    </source>
</reference>
<gene>
    <name evidence="2" type="ORF">BN437_0706</name>
</gene>